<dbReference type="InterPro" id="IPR035396">
    <property type="entry name" value="Bac_rhamnosid6H"/>
</dbReference>
<gene>
    <name evidence="2" type="ORF">HK413_09680</name>
</gene>
<protein>
    <recommendedName>
        <fullName evidence="1">Alpha-L-rhamnosidase six-hairpin glycosidase domain-containing protein</fullName>
    </recommendedName>
</protein>
<dbReference type="InterPro" id="IPR012341">
    <property type="entry name" value="6hp_glycosidase-like_sf"/>
</dbReference>
<dbReference type="PANTHER" id="PTHR33307">
    <property type="entry name" value="ALPHA-RHAMNOSIDASE (EUROFUNG)"/>
    <property type="match status" value="1"/>
</dbReference>
<feature type="domain" description="Alpha-L-rhamnosidase six-hairpin glycosidase" evidence="1">
    <location>
        <begin position="2"/>
        <end position="88"/>
    </location>
</feature>
<dbReference type="EMBL" id="JABFCR010000041">
    <property type="protein sequence ID" value="NNU34345.1"/>
    <property type="molecule type" value="Genomic_DNA"/>
</dbReference>
<accession>A0ABX1W2I4</accession>
<organism evidence="2 3">
    <name type="scientific">Mucilaginibacter humi</name>
    <dbReference type="NCBI Taxonomy" id="2732510"/>
    <lineage>
        <taxon>Bacteria</taxon>
        <taxon>Pseudomonadati</taxon>
        <taxon>Bacteroidota</taxon>
        <taxon>Sphingobacteriia</taxon>
        <taxon>Sphingobacteriales</taxon>
        <taxon>Sphingobacteriaceae</taxon>
        <taxon>Mucilaginibacter</taxon>
    </lineage>
</organism>
<comment type="caution">
    <text evidence="2">The sequence shown here is derived from an EMBL/GenBank/DDBJ whole genome shotgun (WGS) entry which is preliminary data.</text>
</comment>
<evidence type="ECO:0000259" key="1">
    <source>
        <dbReference type="Pfam" id="PF17389"/>
    </source>
</evidence>
<proteinExistence type="predicted"/>
<dbReference type="Gene3D" id="1.50.10.10">
    <property type="match status" value="1"/>
</dbReference>
<dbReference type="Proteomes" id="UP000566071">
    <property type="component" value="Unassembled WGS sequence"/>
</dbReference>
<dbReference type="InterPro" id="IPR016007">
    <property type="entry name" value="Alpha_rhamnosid"/>
</dbReference>
<dbReference type="PANTHER" id="PTHR33307:SF6">
    <property type="entry name" value="ALPHA-RHAMNOSIDASE (EUROFUNG)-RELATED"/>
    <property type="match status" value="1"/>
</dbReference>
<reference evidence="2 3" key="1">
    <citation type="submission" date="2020-05" db="EMBL/GenBank/DDBJ databases">
        <authorList>
            <person name="Khan S.A."/>
            <person name="Jeon C.O."/>
            <person name="Chun B.H."/>
        </authorList>
    </citation>
    <scope>NUCLEOTIDE SEQUENCE [LARGE SCALE GENOMIC DNA]</scope>
    <source>
        <strain evidence="2 3">S1162</strain>
    </source>
</reference>
<sequence length="113" mass="12710">MGTQTAQAISLWAGVPQKQEAQKALALLENQLEQKDWHISTGIFGTKMIFDVLRNTDKNEIAYRVANQRDFPGWGYMLANGATTLWETRSLQIMYILRTTPCSGQSANGFTVR</sequence>
<keyword evidence="3" id="KW-1185">Reference proteome</keyword>
<dbReference type="Pfam" id="PF17389">
    <property type="entry name" value="Bac_rhamnosid6H"/>
    <property type="match status" value="1"/>
</dbReference>
<evidence type="ECO:0000313" key="2">
    <source>
        <dbReference type="EMBL" id="NNU34345.1"/>
    </source>
</evidence>
<evidence type="ECO:0000313" key="3">
    <source>
        <dbReference type="Proteomes" id="UP000566071"/>
    </source>
</evidence>
<name>A0ABX1W2I4_9SPHI</name>